<dbReference type="Proteomes" id="UP000191025">
    <property type="component" value="Unassembled WGS sequence"/>
</dbReference>
<feature type="transmembrane region" description="Helical" evidence="2">
    <location>
        <begin position="328"/>
        <end position="346"/>
    </location>
</feature>
<evidence type="ECO:0000256" key="2">
    <source>
        <dbReference type="SAM" id="Phobius"/>
    </source>
</evidence>
<evidence type="ECO:0008006" key="5">
    <source>
        <dbReference type="Google" id="ProtNLM"/>
    </source>
</evidence>
<protein>
    <recommendedName>
        <fullName evidence="5">ATPase involved in DNA repair</fullName>
    </recommendedName>
</protein>
<comment type="caution">
    <text evidence="3">The sequence shown here is derived from an EMBL/GenBank/DDBJ whole genome shotgun (WGS) entry which is preliminary data.</text>
</comment>
<dbReference type="RefSeq" id="WP_062499295.1">
    <property type="nucleotide sequence ID" value="NZ_MXAN01000006.1"/>
</dbReference>
<organism evidence="3 4">
    <name type="scientific">Moraxella lacunata</name>
    <dbReference type="NCBI Taxonomy" id="477"/>
    <lineage>
        <taxon>Bacteria</taxon>
        <taxon>Pseudomonadati</taxon>
        <taxon>Pseudomonadota</taxon>
        <taxon>Gammaproteobacteria</taxon>
        <taxon>Moraxellales</taxon>
        <taxon>Moraxellaceae</taxon>
        <taxon>Moraxella</taxon>
    </lineage>
</organism>
<evidence type="ECO:0000313" key="4">
    <source>
        <dbReference type="Proteomes" id="UP000191025"/>
    </source>
</evidence>
<dbReference type="AlphaFoldDB" id="A0A1V4H2V8"/>
<feature type="coiled-coil region" evidence="1">
    <location>
        <begin position="163"/>
        <end position="223"/>
    </location>
</feature>
<keyword evidence="2" id="KW-0812">Transmembrane</keyword>
<keyword evidence="1" id="KW-0175">Coiled coil</keyword>
<gene>
    <name evidence="3" type="ORF">B5J94_01280</name>
</gene>
<feature type="transmembrane region" description="Helical" evidence="2">
    <location>
        <begin position="417"/>
        <end position="437"/>
    </location>
</feature>
<feature type="transmembrane region" description="Helical" evidence="2">
    <location>
        <begin position="385"/>
        <end position="405"/>
    </location>
</feature>
<keyword evidence="2" id="KW-1133">Transmembrane helix</keyword>
<name>A0A1V4H2V8_MORLA</name>
<reference evidence="4" key="1">
    <citation type="submission" date="2017-03" db="EMBL/GenBank/DDBJ databases">
        <title>Draft genome sequence of Moraxella equi CCUG 4950T type strain.</title>
        <authorList>
            <person name="Salva-Serra F."/>
            <person name="Engstrom-Jakobsson H."/>
            <person name="Thorell K."/>
            <person name="Jaen-Luchoro D."/>
            <person name="Gonzales-Siles L."/>
            <person name="Karlsson R."/>
            <person name="Yazdan S."/>
            <person name="Boulund F."/>
            <person name="Johnning A."/>
            <person name="Engstrand L."/>
            <person name="Kristiansson E."/>
            <person name="Moore E."/>
        </authorList>
    </citation>
    <scope>NUCLEOTIDE SEQUENCE [LARGE SCALE GENOMIC DNA]</scope>
    <source>
        <strain evidence="4">CCUG 4441</strain>
    </source>
</reference>
<evidence type="ECO:0000313" key="3">
    <source>
        <dbReference type="EMBL" id="OPH39183.1"/>
    </source>
</evidence>
<evidence type="ECO:0000256" key="1">
    <source>
        <dbReference type="SAM" id="Coils"/>
    </source>
</evidence>
<accession>A0A1V4H2V8</accession>
<sequence>MTTTAKFDWTGELNKTVTHSLVTTFGLDFLLFEDKKGGDVDTIHNVRQGIWATDEARSAYENRGDYNSHAYHSHENYINKGREDKQKYQSGELHDAYRNTTMKHGEKRHLDHIISAKEIHDDAGRVLAGLDGSELANQNSNFQSTYDKINIAKKQHSTEKFLNEVLPKSINNYEAKIKNYEQQLAELPKDAHGQDVLDLKQNLRQAKEDLEALQNIDKEAMIKTDKKARREYNHEIGMAYYTSSKFFKNTGKAAANQGFRMGVRQAVGLLLAEIWFELKEALPNLLRKCQINFSLEMFWGELKNTLNNIFERVKLRFKDVLNTFKDSFIAGVLSSITNTVLNIFLTSTKLMGKLIRESWNNLVQVIKLLVLNPQKLAFGDLMREIARLIFASVSTILGVMLHQHLATVLTIPFGTEIAAFVSALFTGLLMVGTAYFIDYSPLMKKVWEFLNNLKNKYDVFLDHMREINAELNAYVANLAKIEFNLNPQELRDLSNALSYASNETQKGQILKAEIDRRGIELPYEMGDSASTMSWLQSKAKKLHG</sequence>
<dbReference type="EMBL" id="MXAN01000006">
    <property type="protein sequence ID" value="OPH39183.1"/>
    <property type="molecule type" value="Genomic_DNA"/>
</dbReference>
<keyword evidence="2" id="KW-0472">Membrane</keyword>
<proteinExistence type="predicted"/>